<keyword evidence="1" id="KW-0472">Membrane</keyword>
<dbReference type="InterPro" id="IPR014529">
    <property type="entry name" value="UCP026631"/>
</dbReference>
<feature type="transmembrane region" description="Helical" evidence="1">
    <location>
        <begin position="44"/>
        <end position="66"/>
    </location>
</feature>
<protein>
    <recommendedName>
        <fullName evidence="2">YdbS-like PH domain-containing protein</fullName>
    </recommendedName>
</protein>
<evidence type="ECO:0000313" key="3">
    <source>
        <dbReference type="EMBL" id="RBQ20236.1"/>
    </source>
</evidence>
<organism evidence="3 4">
    <name type="scientific">Spongiactinospora rosea</name>
    <dbReference type="NCBI Taxonomy" id="2248750"/>
    <lineage>
        <taxon>Bacteria</taxon>
        <taxon>Bacillati</taxon>
        <taxon>Actinomycetota</taxon>
        <taxon>Actinomycetes</taxon>
        <taxon>Streptosporangiales</taxon>
        <taxon>Streptosporangiaceae</taxon>
        <taxon>Spongiactinospora</taxon>
    </lineage>
</organism>
<feature type="domain" description="YdbS-like PH" evidence="2">
    <location>
        <begin position="68"/>
        <end position="148"/>
    </location>
</feature>
<evidence type="ECO:0000259" key="2">
    <source>
        <dbReference type="Pfam" id="PF03703"/>
    </source>
</evidence>
<feature type="domain" description="YdbS-like PH" evidence="2">
    <location>
        <begin position="405"/>
        <end position="478"/>
    </location>
</feature>
<comment type="caution">
    <text evidence="3">The sequence shown here is derived from an EMBL/GenBank/DDBJ whole genome shotgun (WGS) entry which is preliminary data.</text>
</comment>
<feature type="transmembrane region" description="Helical" evidence="1">
    <location>
        <begin position="224"/>
        <end position="248"/>
    </location>
</feature>
<reference evidence="3 4" key="1">
    <citation type="submission" date="2018-06" db="EMBL/GenBank/DDBJ databases">
        <title>Sphaerisporangium craniellae sp. nov., isolated from a marine sponge in the South China Sea.</title>
        <authorList>
            <person name="Li L."/>
        </authorList>
    </citation>
    <scope>NUCLEOTIDE SEQUENCE [LARGE SCALE GENOMIC DNA]</scope>
    <source>
        <strain evidence="3 4">LHW63015</strain>
    </source>
</reference>
<gene>
    <name evidence="3" type="ORF">DP939_10510</name>
</gene>
<feature type="transmembrane region" description="Helical" evidence="1">
    <location>
        <begin position="360"/>
        <end position="381"/>
    </location>
</feature>
<dbReference type="Proteomes" id="UP000253303">
    <property type="component" value="Unassembled WGS sequence"/>
</dbReference>
<feature type="transmembrane region" description="Helical" evidence="1">
    <location>
        <begin position="180"/>
        <end position="204"/>
    </location>
</feature>
<dbReference type="PANTHER" id="PTHR34473">
    <property type="entry name" value="UPF0699 TRANSMEMBRANE PROTEIN YDBS"/>
    <property type="match status" value="1"/>
</dbReference>
<dbReference type="Pfam" id="PF03703">
    <property type="entry name" value="bPH_2"/>
    <property type="match status" value="2"/>
</dbReference>
<dbReference type="OrthoDB" id="4121259at2"/>
<keyword evidence="4" id="KW-1185">Reference proteome</keyword>
<dbReference type="EMBL" id="QMEY01000003">
    <property type="protein sequence ID" value="RBQ20236.1"/>
    <property type="molecule type" value="Genomic_DNA"/>
</dbReference>
<dbReference type="InterPro" id="IPR005182">
    <property type="entry name" value="YdbS-like_PH"/>
</dbReference>
<dbReference type="AlphaFoldDB" id="A0A366M231"/>
<evidence type="ECO:0000313" key="4">
    <source>
        <dbReference type="Proteomes" id="UP000253303"/>
    </source>
</evidence>
<feature type="transmembrane region" description="Helical" evidence="1">
    <location>
        <begin position="12"/>
        <end position="32"/>
    </location>
</feature>
<keyword evidence="1" id="KW-0812">Transmembrane</keyword>
<feature type="transmembrane region" description="Helical" evidence="1">
    <location>
        <begin position="387"/>
        <end position="405"/>
    </location>
</feature>
<evidence type="ECO:0000256" key="1">
    <source>
        <dbReference type="SAM" id="Phobius"/>
    </source>
</evidence>
<name>A0A366M231_9ACTN</name>
<dbReference type="PANTHER" id="PTHR34473:SF2">
    <property type="entry name" value="UPF0699 TRANSMEMBRANE PROTEIN YDBT"/>
    <property type="match status" value="1"/>
</dbReference>
<dbReference type="RefSeq" id="WP_113980436.1">
    <property type="nucleotide sequence ID" value="NZ_QMEY01000003.1"/>
</dbReference>
<accession>A0A366M231</accession>
<keyword evidence="1" id="KW-1133">Transmembrane helix</keyword>
<dbReference type="PIRSF" id="PIRSF026631">
    <property type="entry name" value="UCP026631"/>
    <property type="match status" value="1"/>
</dbReference>
<proteinExistence type="predicted"/>
<sequence length="504" mass="54616">MSGEWLRLHRRTFLASAVMSMALVVPLVTVLTKVLLDKEVALRPVVAADAGAAVLIVIGVVIYDVLRWRATTYRITGERVELRSGIMVREHRSIPRDRVRTVDVTADPVRRVLGLAVVKVGTGERAADDKAELTLDPVGRAEADRLRRTLLHGGPETHGTPQDEAPIAELRWAWLRYAPLTVWAFVGGAVLVGVAHRALDIIGVELFSLDALGDLWDRLRVVPAWLLIVLLLAANLLVGTAGAVALFVESWWRYRLDREPSGTLRLRRGLLTTRSLTLTERRLRGVELSQPLLLRWGGGARVKAVVTGLSKNDKETERADALTPPVPLPEALRVAQEISPGEPVALRAHPKAARARRMRWAGFAVVTLAVATAALDALFAWMPWWAWALPAAAVPAAAFFAADAYRGLGHGLTGRHLVARSGTAVRRTVALDRAGIIGWHFRQSVFQRRAGLATLVATTAAGHGSYTVHDAAEAAAVELADRAVPGLVAPFRASGDRDGFVTSA</sequence>